<dbReference type="Proteomes" id="UP000295678">
    <property type="component" value="Unassembled WGS sequence"/>
</dbReference>
<dbReference type="RefSeq" id="WP_132807790.1">
    <property type="nucleotide sequence ID" value="NZ_SMAK01000015.1"/>
</dbReference>
<accession>A0A4V2UXR6</accession>
<protein>
    <submittedName>
        <fullName evidence="1">Uncharacterized protein DUF3800</fullName>
    </submittedName>
</protein>
<evidence type="ECO:0000313" key="1">
    <source>
        <dbReference type="EMBL" id="TCT04528.1"/>
    </source>
</evidence>
<dbReference type="AlphaFoldDB" id="A0A4V2UXR6"/>
<keyword evidence="2" id="KW-1185">Reference proteome</keyword>
<dbReference type="InterPro" id="IPR024524">
    <property type="entry name" value="DUF3800"/>
</dbReference>
<sequence length="239" mass="27245">MTAPRTFNVYCDESCHLEHDRIPVMAWGAVSCPAEDARAIAEAVRALRAEHGLAADFETKWSKVSPAKAAFYLALVDLFLNDERLRFRGLVVPDKGKLDHVRFGQSHDDWYYKMYFTMLRPIFTAPHRYRIYLDVKDTRGGPKTRKLHEVLANSLYDFDRECIERVQQVRSHESELLQLADLLIGALTYANRGLTTSTAKTAIVERLRARLGREALTRTSAFAAVKFNILVWRAQEAAG</sequence>
<proteinExistence type="predicted"/>
<gene>
    <name evidence="1" type="ORF">EDC22_1157</name>
</gene>
<reference evidence="1 2" key="1">
    <citation type="submission" date="2019-03" db="EMBL/GenBank/DDBJ databases">
        <title>Genomic Encyclopedia of Type Strains, Phase IV (KMG-IV): sequencing the most valuable type-strain genomes for metagenomic binning, comparative biology and taxonomic classification.</title>
        <authorList>
            <person name="Goeker M."/>
        </authorList>
    </citation>
    <scope>NUCLEOTIDE SEQUENCE [LARGE SCALE GENOMIC DNA]</scope>
    <source>
        <strain evidence="1 2">DSM 19345</strain>
    </source>
</reference>
<dbReference type="PROSITE" id="PS51257">
    <property type="entry name" value="PROKAR_LIPOPROTEIN"/>
    <property type="match status" value="1"/>
</dbReference>
<name>A0A4V2UXR6_9HYPH</name>
<dbReference type="EMBL" id="SMAK01000015">
    <property type="protein sequence ID" value="TCT04528.1"/>
    <property type="molecule type" value="Genomic_DNA"/>
</dbReference>
<dbReference type="OrthoDB" id="9799211at2"/>
<organism evidence="1 2">
    <name type="scientific">Tepidamorphus gemmatus</name>
    <dbReference type="NCBI Taxonomy" id="747076"/>
    <lineage>
        <taxon>Bacteria</taxon>
        <taxon>Pseudomonadati</taxon>
        <taxon>Pseudomonadota</taxon>
        <taxon>Alphaproteobacteria</taxon>
        <taxon>Hyphomicrobiales</taxon>
        <taxon>Tepidamorphaceae</taxon>
        <taxon>Tepidamorphus</taxon>
    </lineage>
</organism>
<evidence type="ECO:0000313" key="2">
    <source>
        <dbReference type="Proteomes" id="UP000295678"/>
    </source>
</evidence>
<comment type="caution">
    <text evidence="1">The sequence shown here is derived from an EMBL/GenBank/DDBJ whole genome shotgun (WGS) entry which is preliminary data.</text>
</comment>
<dbReference type="Pfam" id="PF12686">
    <property type="entry name" value="DUF3800"/>
    <property type="match status" value="1"/>
</dbReference>